<dbReference type="AlphaFoldDB" id="A0AAV4XF67"/>
<accession>A0AAV4XF67</accession>
<comment type="caution">
    <text evidence="1">The sequence shown here is derived from an EMBL/GenBank/DDBJ whole genome shotgun (WGS) entry which is preliminary data.</text>
</comment>
<reference evidence="1 2" key="1">
    <citation type="submission" date="2021-06" db="EMBL/GenBank/DDBJ databases">
        <title>Caerostris extrusa draft genome.</title>
        <authorList>
            <person name="Kono N."/>
            <person name="Arakawa K."/>
        </authorList>
    </citation>
    <scope>NUCLEOTIDE SEQUENCE [LARGE SCALE GENOMIC DNA]</scope>
</reference>
<dbReference type="Proteomes" id="UP001054945">
    <property type="component" value="Unassembled WGS sequence"/>
</dbReference>
<proteinExistence type="predicted"/>
<organism evidence="1 2">
    <name type="scientific">Caerostris extrusa</name>
    <name type="common">Bark spider</name>
    <name type="synonym">Caerostris bankana</name>
    <dbReference type="NCBI Taxonomy" id="172846"/>
    <lineage>
        <taxon>Eukaryota</taxon>
        <taxon>Metazoa</taxon>
        <taxon>Ecdysozoa</taxon>
        <taxon>Arthropoda</taxon>
        <taxon>Chelicerata</taxon>
        <taxon>Arachnida</taxon>
        <taxon>Araneae</taxon>
        <taxon>Araneomorphae</taxon>
        <taxon>Entelegynae</taxon>
        <taxon>Araneoidea</taxon>
        <taxon>Araneidae</taxon>
        <taxon>Caerostris</taxon>
    </lineage>
</organism>
<evidence type="ECO:0000313" key="2">
    <source>
        <dbReference type="Proteomes" id="UP001054945"/>
    </source>
</evidence>
<dbReference type="EMBL" id="BPLR01000319">
    <property type="protein sequence ID" value="GIY93876.1"/>
    <property type="molecule type" value="Genomic_DNA"/>
</dbReference>
<protein>
    <submittedName>
        <fullName evidence="1">Uncharacterized protein</fullName>
    </submittedName>
</protein>
<gene>
    <name evidence="1" type="ORF">CEXT_245171</name>
</gene>
<sequence>MLRFVTPFRLPYTEECSFTKQCLPIAAFPDLKRFPSSFGSLFTKQSPAVSAYTISHACTQKTSGDISDLEE</sequence>
<evidence type="ECO:0000313" key="1">
    <source>
        <dbReference type="EMBL" id="GIY93876.1"/>
    </source>
</evidence>
<keyword evidence="2" id="KW-1185">Reference proteome</keyword>
<name>A0AAV4XF67_CAEEX</name>